<sequence>MNGVAVVTTLGGGYRTCELSDSEVGRCRWFSSIPPERIGLHGEFDYYGLSKRVSHCLSNYVDNSVERLKVRQRGRVVVLSGQLGSPYKLSKIVDLALSVDGVDAVETRGVAFSEAL</sequence>
<protein>
    <submittedName>
        <fullName evidence="1">BON domain-containing protein</fullName>
    </submittedName>
</protein>
<evidence type="ECO:0000313" key="2">
    <source>
        <dbReference type="Proteomes" id="UP000481033"/>
    </source>
</evidence>
<proteinExistence type="predicted"/>
<dbReference type="Proteomes" id="UP000481033">
    <property type="component" value="Unassembled WGS sequence"/>
</dbReference>
<organism evidence="1 2">
    <name type="scientific">Adonisia turfae CCMR0081</name>
    <dbReference type="NCBI Taxonomy" id="2292702"/>
    <lineage>
        <taxon>Bacteria</taxon>
        <taxon>Bacillati</taxon>
        <taxon>Cyanobacteriota</taxon>
        <taxon>Adonisia</taxon>
        <taxon>Adonisia turfae</taxon>
    </lineage>
</organism>
<name>A0A6M0RU82_9CYAN</name>
<evidence type="ECO:0000313" key="1">
    <source>
        <dbReference type="EMBL" id="NEZ59729.1"/>
    </source>
</evidence>
<dbReference type="AlphaFoldDB" id="A0A6M0RU82"/>
<dbReference type="EMBL" id="QXHD01000004">
    <property type="protein sequence ID" value="NEZ59729.1"/>
    <property type="molecule type" value="Genomic_DNA"/>
</dbReference>
<comment type="caution">
    <text evidence="1">The sequence shown here is derived from an EMBL/GenBank/DDBJ whole genome shotgun (WGS) entry which is preliminary data.</text>
</comment>
<keyword evidence="2" id="KW-1185">Reference proteome</keyword>
<accession>A0A6M0RU82</accession>
<reference evidence="1 2" key="1">
    <citation type="journal article" date="2020" name="Microb. Ecol.">
        <title>Ecogenomics of the Marine Benthic Filamentous Cyanobacterium Adonisia.</title>
        <authorList>
            <person name="Walter J.M."/>
            <person name="Coutinho F.H."/>
            <person name="Leomil L."/>
            <person name="Hargreaves P.I."/>
            <person name="Campeao M.E."/>
            <person name="Vieira V.V."/>
            <person name="Silva B.S."/>
            <person name="Fistarol G.O."/>
            <person name="Salomon P.S."/>
            <person name="Sawabe T."/>
            <person name="Mino S."/>
            <person name="Hosokawa M."/>
            <person name="Miyashita H."/>
            <person name="Maruyama F."/>
            <person name="van Verk M.C."/>
            <person name="Dutilh B.E."/>
            <person name="Thompson C.C."/>
            <person name="Thompson F.L."/>
        </authorList>
    </citation>
    <scope>NUCLEOTIDE SEQUENCE [LARGE SCALE GENOMIC DNA]</scope>
    <source>
        <strain evidence="1 2">CCMR0081</strain>
    </source>
</reference>
<gene>
    <name evidence="1" type="ORF">DXZ20_29630</name>
</gene>